<accession>A0AAD0AP99</accession>
<organism evidence="3 4">
    <name type="scientific">Fusobacterium pseudoperiodonticum</name>
    <dbReference type="NCBI Taxonomy" id="2663009"/>
    <lineage>
        <taxon>Bacteria</taxon>
        <taxon>Fusobacteriati</taxon>
        <taxon>Fusobacteriota</taxon>
        <taxon>Fusobacteriia</taxon>
        <taxon>Fusobacteriales</taxon>
        <taxon>Fusobacteriaceae</taxon>
        <taxon>Fusobacterium</taxon>
    </lineage>
</organism>
<evidence type="ECO:0000256" key="2">
    <source>
        <dbReference type="SAM" id="Phobius"/>
    </source>
</evidence>
<evidence type="ECO:0000256" key="1">
    <source>
        <dbReference type="SAM" id="Coils"/>
    </source>
</evidence>
<protein>
    <submittedName>
        <fullName evidence="3">Histidine kinase</fullName>
    </submittedName>
</protein>
<keyword evidence="2" id="KW-0472">Membrane</keyword>
<keyword evidence="1" id="KW-0175">Coiled coil</keyword>
<dbReference type="AlphaFoldDB" id="A0AAD0AP99"/>
<reference evidence="3 4" key="1">
    <citation type="submission" date="2017-11" db="EMBL/GenBank/DDBJ databases">
        <title>Genome sequencing of Fusobacterium periodonticum KCOM 1263.</title>
        <authorList>
            <person name="Kook J.-K."/>
            <person name="Park S.-N."/>
            <person name="Lim Y.K."/>
        </authorList>
    </citation>
    <scope>NUCLEOTIDE SEQUENCE [LARGE SCALE GENOMIC DNA]</scope>
    <source>
        <strain evidence="3 4">KCOM 1263</strain>
    </source>
</reference>
<dbReference type="GO" id="GO:0016301">
    <property type="term" value="F:kinase activity"/>
    <property type="evidence" value="ECO:0007669"/>
    <property type="project" value="UniProtKB-KW"/>
</dbReference>
<dbReference type="Proteomes" id="UP000228552">
    <property type="component" value="Chromosome"/>
</dbReference>
<feature type="transmembrane region" description="Helical" evidence="2">
    <location>
        <begin position="6"/>
        <end position="31"/>
    </location>
</feature>
<keyword evidence="2" id="KW-1133">Transmembrane helix</keyword>
<name>A0AAD0AP99_9FUSO</name>
<evidence type="ECO:0000313" key="3">
    <source>
        <dbReference type="EMBL" id="ATV62502.1"/>
    </source>
</evidence>
<keyword evidence="2" id="KW-0812">Transmembrane</keyword>
<proteinExistence type="predicted"/>
<keyword evidence="3" id="KW-0418">Kinase</keyword>
<sequence length="96" mass="11392">MELEMSLTILGMLGTSLITVAGVLLGYHNYLMRQINKRLKKENYYRDKESLDKQLVEIKESSEKQNDEIKEMINRLSEKVDTDNKKIYDYLINFKK</sequence>
<evidence type="ECO:0000313" key="4">
    <source>
        <dbReference type="Proteomes" id="UP000228552"/>
    </source>
</evidence>
<gene>
    <name evidence="3" type="ORF">CTM74_12045</name>
</gene>
<feature type="coiled-coil region" evidence="1">
    <location>
        <begin position="41"/>
        <end position="86"/>
    </location>
</feature>
<keyword evidence="4" id="KW-1185">Reference proteome</keyword>
<keyword evidence="3" id="KW-0808">Transferase</keyword>
<dbReference type="EMBL" id="CP024700">
    <property type="protein sequence ID" value="ATV62502.1"/>
    <property type="molecule type" value="Genomic_DNA"/>
</dbReference>
<dbReference type="RefSeq" id="WP_099988304.1">
    <property type="nucleotide sequence ID" value="NZ_CP024700.1"/>
</dbReference>